<keyword evidence="1" id="KW-1133">Transmembrane helix</keyword>
<dbReference type="OrthoDB" id="2332199at2759"/>
<keyword evidence="1" id="KW-0812">Transmembrane</keyword>
<dbReference type="AlphaFoldDB" id="A0A9N9FFX3"/>
<sequence>MSTPSLFRALQISNVVSFLLATSVNIWGLTRSPINIVDIFDQYPTFFTPAKTFVGIFWVIWFLSFVTFVFYAQWIEEVTIMEVVEKGVGWLFVMSNLFLCGWVWFWIKQDFSASEMFILLNIITLFIIHRRLVDLYPLYSLSEPIAEHIVLNIHTPFSMYFAFSVFGLLYNGFVAFTDMDVKYATWALVAVWLYGSLGFLWIVGGFCSGKRDGIFGFTVAW</sequence>
<evidence type="ECO:0000313" key="3">
    <source>
        <dbReference type="Proteomes" id="UP000789739"/>
    </source>
</evidence>
<feature type="transmembrane region" description="Helical" evidence="1">
    <location>
        <begin position="183"/>
        <end position="203"/>
    </location>
</feature>
<name>A0A9N9FFX3_9GLOM</name>
<feature type="transmembrane region" description="Helical" evidence="1">
    <location>
        <begin position="50"/>
        <end position="75"/>
    </location>
</feature>
<comment type="caution">
    <text evidence="2">The sequence shown here is derived from an EMBL/GenBank/DDBJ whole genome shotgun (WGS) entry which is preliminary data.</text>
</comment>
<dbReference type="PANTHER" id="PTHR37992:SF1">
    <property type="entry name" value="DUF1774-DOMAIN-CONTAINING PROTEIN"/>
    <property type="match status" value="1"/>
</dbReference>
<keyword evidence="3" id="KW-1185">Reference proteome</keyword>
<gene>
    <name evidence="2" type="ORF">PBRASI_LOCUS4075</name>
</gene>
<feature type="transmembrane region" description="Helical" evidence="1">
    <location>
        <begin position="111"/>
        <end position="128"/>
    </location>
</feature>
<organism evidence="2 3">
    <name type="scientific">Paraglomus brasilianum</name>
    <dbReference type="NCBI Taxonomy" id="144538"/>
    <lineage>
        <taxon>Eukaryota</taxon>
        <taxon>Fungi</taxon>
        <taxon>Fungi incertae sedis</taxon>
        <taxon>Mucoromycota</taxon>
        <taxon>Glomeromycotina</taxon>
        <taxon>Glomeromycetes</taxon>
        <taxon>Paraglomerales</taxon>
        <taxon>Paraglomeraceae</taxon>
        <taxon>Paraglomus</taxon>
    </lineage>
</organism>
<feature type="transmembrane region" description="Helical" evidence="1">
    <location>
        <begin position="87"/>
        <end position="105"/>
    </location>
</feature>
<protein>
    <submittedName>
        <fullName evidence="2">2423_t:CDS:1</fullName>
    </submittedName>
</protein>
<reference evidence="2" key="1">
    <citation type="submission" date="2021-06" db="EMBL/GenBank/DDBJ databases">
        <authorList>
            <person name="Kallberg Y."/>
            <person name="Tangrot J."/>
            <person name="Rosling A."/>
        </authorList>
    </citation>
    <scope>NUCLEOTIDE SEQUENCE</scope>
    <source>
        <strain evidence="2">BR232B</strain>
    </source>
</reference>
<dbReference type="InterPro" id="IPR013920">
    <property type="entry name" value="DUF1774_fun"/>
</dbReference>
<feature type="transmembrane region" description="Helical" evidence="1">
    <location>
        <begin position="149"/>
        <end position="171"/>
    </location>
</feature>
<dbReference type="PANTHER" id="PTHR37992">
    <property type="entry name" value="EXPRESSED PROTEIN"/>
    <property type="match status" value="1"/>
</dbReference>
<proteinExistence type="predicted"/>
<dbReference type="Proteomes" id="UP000789739">
    <property type="component" value="Unassembled WGS sequence"/>
</dbReference>
<feature type="transmembrane region" description="Helical" evidence="1">
    <location>
        <begin position="12"/>
        <end position="30"/>
    </location>
</feature>
<keyword evidence="1" id="KW-0472">Membrane</keyword>
<accession>A0A9N9FFX3</accession>
<dbReference type="EMBL" id="CAJVPI010000401">
    <property type="protein sequence ID" value="CAG8530288.1"/>
    <property type="molecule type" value="Genomic_DNA"/>
</dbReference>
<evidence type="ECO:0000313" key="2">
    <source>
        <dbReference type="EMBL" id="CAG8530288.1"/>
    </source>
</evidence>
<evidence type="ECO:0000256" key="1">
    <source>
        <dbReference type="SAM" id="Phobius"/>
    </source>
</evidence>